<name>A0A5C3F048_9BASI</name>
<dbReference type="OrthoDB" id="76038at2759"/>
<dbReference type="PANTHER" id="PTHR38663">
    <property type="match status" value="1"/>
</dbReference>
<feature type="region of interest" description="Disordered" evidence="1">
    <location>
        <begin position="542"/>
        <end position="630"/>
    </location>
</feature>
<organism evidence="2 3">
    <name type="scientific">Pseudozyma flocculosa</name>
    <dbReference type="NCBI Taxonomy" id="84751"/>
    <lineage>
        <taxon>Eukaryota</taxon>
        <taxon>Fungi</taxon>
        <taxon>Dikarya</taxon>
        <taxon>Basidiomycota</taxon>
        <taxon>Ustilaginomycotina</taxon>
        <taxon>Ustilaginomycetes</taxon>
        <taxon>Ustilaginales</taxon>
        <taxon>Ustilaginaceae</taxon>
        <taxon>Pseudozyma</taxon>
    </lineage>
</organism>
<feature type="compositionally biased region" description="Basic and acidic residues" evidence="1">
    <location>
        <begin position="735"/>
        <end position="745"/>
    </location>
</feature>
<feature type="region of interest" description="Disordered" evidence="1">
    <location>
        <begin position="214"/>
        <end position="242"/>
    </location>
</feature>
<dbReference type="EMBL" id="OOIP01000007">
    <property type="protein sequence ID" value="SPO37490.1"/>
    <property type="molecule type" value="Genomic_DNA"/>
</dbReference>
<proteinExistence type="predicted"/>
<gene>
    <name evidence="2" type="ORF">PSFLO_02965</name>
</gene>
<dbReference type="AlphaFoldDB" id="A0A5C3F048"/>
<feature type="compositionally biased region" description="Polar residues" evidence="1">
    <location>
        <begin position="8"/>
        <end position="17"/>
    </location>
</feature>
<accession>A0A5C3F048</accession>
<keyword evidence="3" id="KW-1185">Reference proteome</keyword>
<sequence length="777" mass="85477">MATRDDNTLPQDHTCSTMKGLAPHRITPSLDQAIQTEAASSAVKVTRTPAPEPSAFFDLVVIGSGPAALALVCRILESRPAALYTEDEHRHLHWLNRSARRPTTPLVRTRKDGSRSTRHRRADPKSLGDGGQGACDCDGRIRILVIDKIGEGWMALWHRLFAAYEIRHLRSPLFFHPDPSDLDALLAFAQREGKSRQGSSDFVWQSVLAAHDDVCSPQQRSHRPKTRGRTKRRSFEAVSSSETAAPPDLVEIPGVVGREVSKHKCKAQRNDRHYARLLKIYGPAVNERDRKDYFTPSTDLFRDFIQDGVVKRYGLRVHNGIAGETAGFHLSLADGTTFGARAVVSAVGPGGRPNIPSFLEAARPQADAAARPEAPQLPPPPPFSEGWAHSSAFAQPSFTFPPAYLSHRIAAGRPTTLLLIGGGLTSAQLASLALHRGVEKVILLLRGHLKVRPFDIGLEWMGRYSNLAKMHFWQTEDGAERLRMLRQARNGGSVTPPYARLLRELEKRGRVEIRTFEECRETQWDEEGKRWTVTTEWCGEVSKRTKAKQEERTAREEWEAMADEDKRRSKEEWLRIKAEHRDVLDSPSTSSSSSSQDDVAPPSSPTSARFDSDTTTSTTATASSTPASPRQSTFEVDYILSATGPSLDFSALPFMRELTSSRPIAHHGGLPVLTQDLQYASGLPLFVVGAYSALQIGPAAFNLGGMREAADRVVTALQSLLLADAPPASAATTSAKEEEGGERGRGPKQTEQQEDGADASWSKSFTHFGFESLRVEG</sequence>
<dbReference type="Gene3D" id="3.50.50.60">
    <property type="entry name" value="FAD/NAD(P)-binding domain"/>
    <property type="match status" value="1"/>
</dbReference>
<evidence type="ECO:0000256" key="1">
    <source>
        <dbReference type="SAM" id="MobiDB-lite"/>
    </source>
</evidence>
<feature type="region of interest" description="Disordered" evidence="1">
    <location>
        <begin position="1"/>
        <end position="22"/>
    </location>
</feature>
<dbReference type="Proteomes" id="UP000323386">
    <property type="component" value="Unassembled WGS sequence"/>
</dbReference>
<protein>
    <recommendedName>
        <fullName evidence="4">L-ornithine N(5)-monooxygenase</fullName>
    </recommendedName>
</protein>
<feature type="compositionally biased region" description="Low complexity" evidence="1">
    <location>
        <begin position="585"/>
        <end position="630"/>
    </location>
</feature>
<evidence type="ECO:0000313" key="3">
    <source>
        <dbReference type="Proteomes" id="UP000323386"/>
    </source>
</evidence>
<feature type="region of interest" description="Disordered" evidence="1">
    <location>
        <begin position="103"/>
        <end position="131"/>
    </location>
</feature>
<feature type="compositionally biased region" description="Basic residues" evidence="1">
    <location>
        <begin position="220"/>
        <end position="232"/>
    </location>
</feature>
<dbReference type="PANTHER" id="PTHR38663:SF1">
    <property type="entry name" value="L-ORNITHINE N(5)-MONOOXYGENASE"/>
    <property type="match status" value="1"/>
</dbReference>
<reference evidence="2 3" key="1">
    <citation type="submission" date="2018-03" db="EMBL/GenBank/DDBJ databases">
        <authorList>
            <person name="Guldener U."/>
        </authorList>
    </citation>
    <scope>NUCLEOTIDE SEQUENCE [LARGE SCALE GENOMIC DNA]</scope>
    <source>
        <strain evidence="2 3">DAOM196992</strain>
    </source>
</reference>
<feature type="region of interest" description="Disordered" evidence="1">
    <location>
        <begin position="727"/>
        <end position="764"/>
    </location>
</feature>
<feature type="compositionally biased region" description="Basic and acidic residues" evidence="1">
    <location>
        <begin position="542"/>
        <end position="584"/>
    </location>
</feature>
<evidence type="ECO:0008006" key="4">
    <source>
        <dbReference type="Google" id="ProtNLM"/>
    </source>
</evidence>
<dbReference type="InterPro" id="IPR036188">
    <property type="entry name" value="FAD/NAD-bd_sf"/>
</dbReference>
<dbReference type="SUPFAM" id="SSF51905">
    <property type="entry name" value="FAD/NAD(P)-binding domain"/>
    <property type="match status" value="1"/>
</dbReference>
<evidence type="ECO:0000313" key="2">
    <source>
        <dbReference type="EMBL" id="SPO37490.1"/>
    </source>
</evidence>